<dbReference type="EMBL" id="JANJYI010000009">
    <property type="protein sequence ID" value="KAK2637222.1"/>
    <property type="molecule type" value="Genomic_DNA"/>
</dbReference>
<dbReference type="Pfam" id="PF25089">
    <property type="entry name" value="DUF7804"/>
    <property type="match status" value="1"/>
</dbReference>
<name>A0AAD9TJH2_9ROSI</name>
<dbReference type="InterPro" id="IPR056706">
    <property type="entry name" value="DUF7804"/>
</dbReference>
<evidence type="ECO:0000313" key="3">
    <source>
        <dbReference type="Proteomes" id="UP001280121"/>
    </source>
</evidence>
<dbReference type="Proteomes" id="UP001280121">
    <property type="component" value="Unassembled WGS sequence"/>
</dbReference>
<dbReference type="PANTHER" id="PTHR35127:SF1">
    <property type="entry name" value="GENOME ASSEMBLY, CHROMOSOME: A10"/>
    <property type="match status" value="1"/>
</dbReference>
<reference evidence="2" key="1">
    <citation type="journal article" date="2023" name="Plant J.">
        <title>Genome sequences and population genomics provide insights into the demographic history, inbreeding, and mutation load of two 'living fossil' tree species of Dipteronia.</title>
        <authorList>
            <person name="Feng Y."/>
            <person name="Comes H.P."/>
            <person name="Chen J."/>
            <person name="Zhu S."/>
            <person name="Lu R."/>
            <person name="Zhang X."/>
            <person name="Li P."/>
            <person name="Qiu J."/>
            <person name="Olsen K.M."/>
            <person name="Qiu Y."/>
        </authorList>
    </citation>
    <scope>NUCLEOTIDE SEQUENCE</scope>
    <source>
        <strain evidence="2">KIB01</strain>
    </source>
</reference>
<dbReference type="PANTHER" id="PTHR35127">
    <property type="entry name" value="OS03G0736900 PROTEIN"/>
    <property type="match status" value="1"/>
</dbReference>
<gene>
    <name evidence="2" type="ORF">Ddye_032014</name>
</gene>
<evidence type="ECO:0000259" key="1">
    <source>
        <dbReference type="Pfam" id="PF25089"/>
    </source>
</evidence>
<sequence>MALVAVRCGGGGVTYSLSQGWSNRRAPLNRNASLSIGGGRSEKIKSQFSISSALSSSSAEGRTYRLETKRNKRRQGDAVSHDNVIDEWMRHSVVEIVKNLREAPLLVHVYSDRDGGGNGNGISTRLRTEKASPEDWLTIKTDWENGTTPKPEGVIFVEQLRDEGAIAVEEEEEESETSTDFGGQSEITRAWGVVVQGRGENCRPACYLLKTSRVGAGPGTGTGLGMCCMHFCLVKVKSFRETAEAQFKNCWLLDGI</sequence>
<organism evidence="2 3">
    <name type="scientific">Dipteronia dyeriana</name>
    <dbReference type="NCBI Taxonomy" id="168575"/>
    <lineage>
        <taxon>Eukaryota</taxon>
        <taxon>Viridiplantae</taxon>
        <taxon>Streptophyta</taxon>
        <taxon>Embryophyta</taxon>
        <taxon>Tracheophyta</taxon>
        <taxon>Spermatophyta</taxon>
        <taxon>Magnoliopsida</taxon>
        <taxon>eudicotyledons</taxon>
        <taxon>Gunneridae</taxon>
        <taxon>Pentapetalae</taxon>
        <taxon>rosids</taxon>
        <taxon>malvids</taxon>
        <taxon>Sapindales</taxon>
        <taxon>Sapindaceae</taxon>
        <taxon>Hippocastanoideae</taxon>
        <taxon>Acereae</taxon>
        <taxon>Dipteronia</taxon>
    </lineage>
</organism>
<comment type="caution">
    <text evidence="2">The sequence shown here is derived from an EMBL/GenBank/DDBJ whole genome shotgun (WGS) entry which is preliminary data.</text>
</comment>
<accession>A0AAD9TJH2</accession>
<keyword evidence="3" id="KW-1185">Reference proteome</keyword>
<protein>
    <recommendedName>
        <fullName evidence="1">DUF7804 domain-containing protein</fullName>
    </recommendedName>
</protein>
<dbReference type="AlphaFoldDB" id="A0AAD9TJH2"/>
<proteinExistence type="predicted"/>
<feature type="domain" description="DUF7804" evidence="1">
    <location>
        <begin position="83"/>
        <end position="164"/>
    </location>
</feature>
<evidence type="ECO:0000313" key="2">
    <source>
        <dbReference type="EMBL" id="KAK2637222.1"/>
    </source>
</evidence>